<accession>A0A1G8PPT0</accession>
<evidence type="ECO:0000256" key="2">
    <source>
        <dbReference type="ARBA" id="ARBA00007935"/>
    </source>
</evidence>
<keyword evidence="5 8" id="KW-0812">Transmembrane</keyword>
<dbReference type="InterPro" id="IPR037294">
    <property type="entry name" value="ABC_BtuC-like"/>
</dbReference>
<feature type="transmembrane region" description="Helical" evidence="8">
    <location>
        <begin position="250"/>
        <end position="276"/>
    </location>
</feature>
<feature type="transmembrane region" description="Helical" evidence="8">
    <location>
        <begin position="587"/>
        <end position="606"/>
    </location>
</feature>
<dbReference type="Proteomes" id="UP000198894">
    <property type="component" value="Unassembled WGS sequence"/>
</dbReference>
<evidence type="ECO:0000313" key="10">
    <source>
        <dbReference type="Proteomes" id="UP000198894"/>
    </source>
</evidence>
<dbReference type="NCBIfam" id="NF007866">
    <property type="entry name" value="PRK10577.1-2"/>
    <property type="match status" value="1"/>
</dbReference>
<dbReference type="EMBL" id="FNEE01000003">
    <property type="protein sequence ID" value="SDI94235.1"/>
    <property type="molecule type" value="Genomic_DNA"/>
</dbReference>
<dbReference type="PANTHER" id="PTHR30472">
    <property type="entry name" value="FERRIC ENTEROBACTIN TRANSPORT SYSTEM PERMEASE PROTEIN"/>
    <property type="match status" value="1"/>
</dbReference>
<feature type="transmembrane region" description="Helical" evidence="8">
    <location>
        <begin position="200"/>
        <end position="220"/>
    </location>
</feature>
<keyword evidence="7 8" id="KW-0472">Membrane</keyword>
<evidence type="ECO:0000256" key="4">
    <source>
        <dbReference type="ARBA" id="ARBA00022475"/>
    </source>
</evidence>
<feature type="transmembrane region" description="Helical" evidence="8">
    <location>
        <begin position="315"/>
        <end position="334"/>
    </location>
</feature>
<dbReference type="CDD" id="cd06550">
    <property type="entry name" value="TM_ABC_iron-siderophores_like"/>
    <property type="match status" value="2"/>
</dbReference>
<evidence type="ECO:0000256" key="5">
    <source>
        <dbReference type="ARBA" id="ARBA00022692"/>
    </source>
</evidence>
<comment type="subcellular location">
    <subcellularLocation>
        <location evidence="1">Cell membrane</location>
        <topology evidence="1">Multi-pass membrane protein</topology>
    </subcellularLocation>
</comment>
<proteinExistence type="inferred from homology"/>
<keyword evidence="3" id="KW-0813">Transport</keyword>
<gene>
    <name evidence="9" type="ORF">SAMN05428953_103346</name>
</gene>
<evidence type="ECO:0000256" key="7">
    <source>
        <dbReference type="ARBA" id="ARBA00023136"/>
    </source>
</evidence>
<keyword evidence="10" id="KW-1185">Reference proteome</keyword>
<feature type="transmembrane region" description="Helical" evidence="8">
    <location>
        <begin position="399"/>
        <end position="420"/>
    </location>
</feature>
<dbReference type="SUPFAM" id="SSF81345">
    <property type="entry name" value="ABC transporter involved in vitamin B12 uptake, BtuC"/>
    <property type="match status" value="2"/>
</dbReference>
<feature type="transmembrane region" description="Helical" evidence="8">
    <location>
        <begin position="527"/>
        <end position="549"/>
    </location>
</feature>
<evidence type="ECO:0000256" key="6">
    <source>
        <dbReference type="ARBA" id="ARBA00022989"/>
    </source>
</evidence>
<comment type="similarity">
    <text evidence="2">Belongs to the binding-protein-dependent transport system permease family. FecCD subfamily.</text>
</comment>
<dbReference type="GO" id="GO:0005886">
    <property type="term" value="C:plasma membrane"/>
    <property type="evidence" value="ECO:0007669"/>
    <property type="project" value="UniProtKB-SubCell"/>
</dbReference>
<feature type="transmembrane region" description="Helical" evidence="8">
    <location>
        <begin position="432"/>
        <end position="451"/>
    </location>
</feature>
<dbReference type="GO" id="GO:0033214">
    <property type="term" value="P:siderophore-iron import into cell"/>
    <property type="evidence" value="ECO:0007669"/>
    <property type="project" value="TreeGrafter"/>
</dbReference>
<feature type="transmembrane region" description="Helical" evidence="8">
    <location>
        <begin position="130"/>
        <end position="149"/>
    </location>
</feature>
<sequence>MTIMQSTAGHRARFKAGMLVALVGVPAVLAAYLTAAGLLRLLPADMWWQSLGATDFADPRQLLYRHAFLPRLAISLLAGAALGLTGTLLQQLLRNPLAEPTTIGTNAGATVALTIATLYAPWMLEQGREWVALAGGALSTLAVLALARGRSFSPVAIIISGLVVSLTCSSASALLMAANREYSEELFIWQSGSLIQNGDAVVLGFAPWLAMAGIAAFLLLRPLRLLDLSDEGAESLGTKPVVTRLAGMTVAVALSSMVVAAVGVISFVALAAPALVRLAGARTLRQRMIWAPLAGAMLLWLTDRLVQVLPFTSEIPAGVATAFLGAPLLFLLLPKLRTSPDRDGTMLASVRRRSGWAYLLLGLVAMALLLCAALVVGRGATGWHVASAAELADLQPLRAPRIVVAVCAGMMLGVVGTLMQRMTGNPMAAPEVLGISGGASLGILLLFVATSDVNRPAMIAAGLVGALVSLAMVSPAGRQQPLAPDRLLLSGVAVATMASAFSAVMLASGDPRLDTLIGWLSGSTYRATAADATIAAVAATALLAIVPLTSRWLEILPLGEAASRGLGLGLFRVRVVLLVLISVPTTIATLVIGPLSFVGLMAPHLARMLGLRRALPQLFASAMLGGMMLVSVDWAGRMLIFPWQIPAGLLAALVGGPYFMVLMWKGRQ</sequence>
<evidence type="ECO:0000313" key="9">
    <source>
        <dbReference type="EMBL" id="SDI94235.1"/>
    </source>
</evidence>
<feature type="transmembrane region" description="Helical" evidence="8">
    <location>
        <begin position="68"/>
        <end position="89"/>
    </location>
</feature>
<organism evidence="9 10">
    <name type="scientific">Mesorhizobium muleiense</name>
    <dbReference type="NCBI Taxonomy" id="1004279"/>
    <lineage>
        <taxon>Bacteria</taxon>
        <taxon>Pseudomonadati</taxon>
        <taxon>Pseudomonadota</taxon>
        <taxon>Alphaproteobacteria</taxon>
        <taxon>Hyphomicrobiales</taxon>
        <taxon>Phyllobacteriaceae</taxon>
        <taxon>Mesorhizobium</taxon>
    </lineage>
</organism>
<dbReference type="Pfam" id="PF01032">
    <property type="entry name" value="FecCD"/>
    <property type="match status" value="2"/>
</dbReference>
<dbReference type="GO" id="GO:0022857">
    <property type="term" value="F:transmembrane transporter activity"/>
    <property type="evidence" value="ECO:0007669"/>
    <property type="project" value="InterPro"/>
</dbReference>
<name>A0A1G8PPT0_9HYPH</name>
<feature type="transmembrane region" description="Helical" evidence="8">
    <location>
        <begin position="355"/>
        <end position="379"/>
    </location>
</feature>
<feature type="transmembrane region" description="Helical" evidence="8">
    <location>
        <begin position="487"/>
        <end position="507"/>
    </location>
</feature>
<dbReference type="Gene3D" id="1.10.3470.10">
    <property type="entry name" value="ABC transporter involved in vitamin B12 uptake, BtuC"/>
    <property type="match status" value="2"/>
</dbReference>
<evidence type="ECO:0000256" key="8">
    <source>
        <dbReference type="SAM" id="Phobius"/>
    </source>
</evidence>
<reference evidence="10" key="1">
    <citation type="submission" date="2016-10" db="EMBL/GenBank/DDBJ databases">
        <authorList>
            <person name="Varghese N."/>
            <person name="Submissions S."/>
        </authorList>
    </citation>
    <scope>NUCLEOTIDE SEQUENCE [LARGE SCALE GENOMIC DNA]</scope>
    <source>
        <strain evidence="10">CGMCC 1.11022</strain>
    </source>
</reference>
<keyword evidence="6 8" id="KW-1133">Transmembrane helix</keyword>
<dbReference type="InterPro" id="IPR000522">
    <property type="entry name" value="ABC_transptr_permease_BtuC"/>
</dbReference>
<feature type="transmembrane region" description="Helical" evidence="8">
    <location>
        <begin position="618"/>
        <end position="637"/>
    </location>
</feature>
<feature type="transmembrane region" description="Helical" evidence="8">
    <location>
        <begin position="457"/>
        <end position="475"/>
    </location>
</feature>
<feature type="transmembrane region" description="Helical" evidence="8">
    <location>
        <begin position="155"/>
        <end position="179"/>
    </location>
</feature>
<feature type="transmembrane region" description="Helical" evidence="8">
    <location>
        <begin position="643"/>
        <end position="664"/>
    </location>
</feature>
<dbReference type="AlphaFoldDB" id="A0A1G8PPT0"/>
<protein>
    <submittedName>
        <fullName evidence="9">Iron complex transport system permease protein</fullName>
    </submittedName>
</protein>
<evidence type="ECO:0000256" key="1">
    <source>
        <dbReference type="ARBA" id="ARBA00004651"/>
    </source>
</evidence>
<keyword evidence="4" id="KW-1003">Cell membrane</keyword>
<evidence type="ECO:0000256" key="3">
    <source>
        <dbReference type="ARBA" id="ARBA00022448"/>
    </source>
</evidence>
<dbReference type="PANTHER" id="PTHR30472:SF37">
    <property type="entry name" value="FE(3+) DICITRATE TRANSPORT SYSTEM PERMEASE PROTEIN FECD-RELATED"/>
    <property type="match status" value="1"/>
</dbReference>